<dbReference type="GO" id="GO:0008017">
    <property type="term" value="F:microtubule binding"/>
    <property type="evidence" value="ECO:0007669"/>
    <property type="project" value="InterPro"/>
</dbReference>
<feature type="region of interest" description="Disordered" evidence="4">
    <location>
        <begin position="137"/>
        <end position="176"/>
    </location>
</feature>
<dbReference type="PANTHER" id="PTHR31516">
    <property type="entry name" value="STABILIZER OF AXONEMAL MICROTUBULES 2"/>
    <property type="match status" value="1"/>
</dbReference>
<keyword evidence="3" id="KW-0067">ATP-binding</keyword>
<dbReference type="GO" id="GO:0005856">
    <property type="term" value="C:cytoskeleton"/>
    <property type="evidence" value="ECO:0007669"/>
    <property type="project" value="TreeGrafter"/>
</dbReference>
<dbReference type="PANTHER" id="PTHR31516:SF17">
    <property type="entry name" value="STABILIZER OF AXONEMAL MICROTUBULES 2"/>
    <property type="match status" value="1"/>
</dbReference>
<accession>A0A7S0Y8C3</accession>
<dbReference type="Pfam" id="PF00012">
    <property type="entry name" value="HSP70"/>
    <property type="match status" value="1"/>
</dbReference>
<evidence type="ECO:0000313" key="5">
    <source>
        <dbReference type="EMBL" id="CAD8765862.1"/>
    </source>
</evidence>
<proteinExistence type="inferred from homology"/>
<dbReference type="InterPro" id="IPR013126">
    <property type="entry name" value="Hsp_70_fam"/>
</dbReference>
<reference evidence="5" key="1">
    <citation type="submission" date="2021-01" db="EMBL/GenBank/DDBJ databases">
        <authorList>
            <person name="Corre E."/>
            <person name="Pelletier E."/>
            <person name="Niang G."/>
            <person name="Scheremetjew M."/>
            <person name="Finn R."/>
            <person name="Kale V."/>
            <person name="Holt S."/>
            <person name="Cochrane G."/>
            <person name="Meng A."/>
            <person name="Brown T."/>
            <person name="Cohen L."/>
        </authorList>
    </citation>
    <scope>NUCLEOTIDE SEQUENCE</scope>
    <source>
        <strain evidence="5">SAG 63-3</strain>
    </source>
</reference>
<dbReference type="SUPFAM" id="SSF100920">
    <property type="entry name" value="Heat shock protein 70kD (HSP70), peptide-binding domain"/>
    <property type="match status" value="1"/>
</dbReference>
<evidence type="ECO:0000256" key="2">
    <source>
        <dbReference type="ARBA" id="ARBA00022741"/>
    </source>
</evidence>
<comment type="similarity">
    <text evidence="1">Belongs to the FAM154 family.</text>
</comment>
<dbReference type="EMBL" id="HBFM01003894">
    <property type="protein sequence ID" value="CAD8765862.1"/>
    <property type="molecule type" value="Transcribed_RNA"/>
</dbReference>
<dbReference type="Gene3D" id="2.60.34.10">
    <property type="entry name" value="Substrate Binding Domain Of DNAk, Chain A, domain 1"/>
    <property type="match status" value="1"/>
</dbReference>
<gene>
    <name evidence="5" type="ORF">PPAR00522_LOCUS2251</name>
</gene>
<protein>
    <submittedName>
        <fullName evidence="5">Uncharacterized protein</fullName>
    </submittedName>
</protein>
<evidence type="ECO:0000256" key="4">
    <source>
        <dbReference type="SAM" id="MobiDB-lite"/>
    </source>
</evidence>
<feature type="compositionally biased region" description="Basic and acidic residues" evidence="4">
    <location>
        <begin position="145"/>
        <end position="156"/>
    </location>
</feature>
<sequence length="414" mass="45649">METSKFKTTQVEVDIDMCKETFRGREIVLYQPGGPVTFNGESLYKSEFQAYELDPPTSYQPPKKGVSPPFQGTSSYRDEFKEHHIEPRHGYIPPTIPKTPGSFDATSLYKESYTAHPVDPEVFAQKAVQYHPSTAAFSGQSSYRENFKEHPLERRPPSQTPVPKTTPFEGQSSYREDFQRPVVSPAERLAPAPPRAPSAPFAGQSSYRENFKAHAISPPVPHVPEYHPNTGAFLDSTENKDSYRAWPVNPDLYKNAAPPPLRPSLPFSGSTTNQDAYKGWKIHVPRPALSVQMAGDRSTVLIASNSPLPAVGSQIFTTVRDNQSEICVIAMLGSSATASQNRILGQFVLKGLPAGPKGQTRVEVTFYLDEDQVLTATARDLDNERQAQWLKDGGVMEAQSHLAAAGKTGVMDVL</sequence>
<name>A0A7S0Y8C3_9CHLO</name>
<dbReference type="AlphaFoldDB" id="A0A7S0Y8C3"/>
<dbReference type="InterPro" id="IPR029047">
    <property type="entry name" value="HSP70_peptide-bd_sf"/>
</dbReference>
<keyword evidence="2" id="KW-0547">Nucleotide-binding</keyword>
<evidence type="ECO:0000256" key="1">
    <source>
        <dbReference type="ARBA" id="ARBA00008738"/>
    </source>
</evidence>
<dbReference type="GO" id="GO:0005524">
    <property type="term" value="F:ATP binding"/>
    <property type="evidence" value="ECO:0007669"/>
    <property type="project" value="UniProtKB-KW"/>
</dbReference>
<organism evidence="5">
    <name type="scientific">Polytomella parva</name>
    <dbReference type="NCBI Taxonomy" id="51329"/>
    <lineage>
        <taxon>Eukaryota</taxon>
        <taxon>Viridiplantae</taxon>
        <taxon>Chlorophyta</taxon>
        <taxon>core chlorophytes</taxon>
        <taxon>Chlorophyceae</taxon>
        <taxon>CS clade</taxon>
        <taxon>Chlamydomonadales</taxon>
        <taxon>Chlamydomonadaceae</taxon>
        <taxon>Polytomella</taxon>
    </lineage>
</organism>
<dbReference type="InterPro" id="IPR033336">
    <property type="entry name" value="SAXO1/2"/>
</dbReference>
<dbReference type="GO" id="GO:0140662">
    <property type="term" value="F:ATP-dependent protein folding chaperone"/>
    <property type="evidence" value="ECO:0007669"/>
    <property type="project" value="InterPro"/>
</dbReference>
<evidence type="ECO:0000256" key="3">
    <source>
        <dbReference type="ARBA" id="ARBA00022840"/>
    </source>
</evidence>